<feature type="region of interest" description="Disordered" evidence="1">
    <location>
        <begin position="240"/>
        <end position="285"/>
    </location>
</feature>
<feature type="compositionally biased region" description="Polar residues" evidence="1">
    <location>
        <begin position="852"/>
        <end position="861"/>
    </location>
</feature>
<feature type="region of interest" description="Disordered" evidence="1">
    <location>
        <begin position="71"/>
        <end position="109"/>
    </location>
</feature>
<comment type="caution">
    <text evidence="2">The sequence shown here is derived from an EMBL/GenBank/DDBJ whole genome shotgun (WGS) entry which is preliminary data.</text>
</comment>
<evidence type="ECO:0000313" key="3">
    <source>
        <dbReference type="Proteomes" id="UP000006757"/>
    </source>
</evidence>
<feature type="compositionally biased region" description="Low complexity" evidence="1">
    <location>
        <begin position="475"/>
        <end position="489"/>
    </location>
</feature>
<keyword evidence="3" id="KW-1185">Reference proteome</keyword>
<feature type="region of interest" description="Disordered" evidence="1">
    <location>
        <begin position="913"/>
        <end position="949"/>
    </location>
</feature>
<feature type="region of interest" description="Disordered" evidence="1">
    <location>
        <begin position="1016"/>
        <end position="1036"/>
    </location>
</feature>
<dbReference type="InParanoid" id="K1WQR0"/>
<evidence type="ECO:0000313" key="2">
    <source>
        <dbReference type="EMBL" id="EKD03394.1"/>
    </source>
</evidence>
<feature type="region of interest" description="Disordered" evidence="1">
    <location>
        <begin position="538"/>
        <end position="696"/>
    </location>
</feature>
<sequence length="1309" mass="139665">MSASASSAPDKRKHAQPHSSPPLPPRSFALRLTCLLDIGSLLSKADPPLISSHALSSSAQVSWFLSSMPATTPSSASSKRKRAASYSSNPLSPIPESPPLISLSTPPGKRTKTYEVATSQVASSGKRTIARDDGLDNLSFPPPVFPVRMAASIAFSAWALRARSHSPRLPTATVFCADVSGPPQAPELAQSLPQAFGEGQSSAQATGRRFVRNSFRPVSKIPEIAELISQSASRHKRAVSAPDLSSAFRDHSAMGSKLKPGLSRRADDAREVTDGKQDVSDRATTQRQRDVWKELAGEGKIVTVDKKSAQYKITALGPIVRYLRSLGTDPAVTAVVVPIPRAAMEKYIQDPLAQVHLRMVCTSTADLAISDLRPSEIHFATTMPASTSSAPVKRKRALSTTPLSPIPEDPPLDTKRIFVLTVIEVLGEWIWLGVDCHRNPQHRQPQDSERKVNRGLLCRSARASTPARSFRPIGPSARSAASSAASAPAPVHPPVPAIALPDNDTAVSILRDLVPAARRAEEFLQSLVAAAAESSTPPVALLQSDPEPPATSVNAGSVGRAASRSRPQRVSVVGYIGEDSSKPSRGAATSANPEPPSTTKANQGRPDVAGSASRSRPQRVSFRPTPRLLSLGNGSQGGGLHRRAASAPSLQGLKDETLGSESLGPGRLHDASEPNNGEGTGTTDKASSGDVPPLAEPDIASLATSKQQRGIWTALATGERKVFVDAKTTALKMTVLPRTLHAVADRQKMSASDITGISLPFPKAEMAKLSGLSGGAVLLRLVDPGSRDLSTSNLDPKIIGSSVGLPPGRTRATSCHGDMSPARILESIPSLRLSGPYQPHPPPLDDGLPLRNHTTMSTESHWTPEPGQSGAPGGSTWATPPSLEASSEASTSGRATPTGVSDFMRKCLDVAKGKAKSCPAPTSHTTSIDPGPTRLTDNAGAEPASEPMLSPGTVRRVVTAYEATVRRVVDAVRRVVEAVRRVVEAYEGIHSRFLHRSPGIADRPLPSLATLPALMGGGGEAHRDEQLPDTPSGDDGSDMSLTMAYGHIGPVPELEEESLHEDDSVGELDFMDEEVVDTSLMGLEDWTEEDSDAEGLMPGCQCTSVSRIRRVKPADRQADISRASLAGDRDVVRHIPTMLRVADLMPGVKCNKQLTVPLPQDQLYRYFSPENEYTWVKLRVISPDPSYDPAAVRVEVRRIFGGHLFTYGQNDLDADSQGHLWLSFCLWLKPVGSDLAAAENPATPSASSHAPVHTLALPSPLCLRRRAEKIRRSQPRSRLSHASSLEEAKASVTLPSWLRHEDLRHLEYT</sequence>
<dbReference type="EMBL" id="AMBO01000254">
    <property type="protein sequence ID" value="EKD03394.1"/>
    <property type="molecule type" value="Genomic_DNA"/>
</dbReference>
<accession>K1WQR0</accession>
<protein>
    <submittedName>
        <fullName evidence="2">Uncharacterized protein</fullName>
    </submittedName>
</protein>
<feature type="region of interest" description="Disordered" evidence="1">
    <location>
        <begin position="1"/>
        <end position="26"/>
    </location>
</feature>
<evidence type="ECO:0000256" key="1">
    <source>
        <dbReference type="SAM" id="MobiDB-lite"/>
    </source>
</evidence>
<organism evidence="2 3">
    <name type="scientific">Trichosporon asahii var. asahii (strain CBS 8904)</name>
    <name type="common">Yeast</name>
    <dbReference type="NCBI Taxonomy" id="1220162"/>
    <lineage>
        <taxon>Eukaryota</taxon>
        <taxon>Fungi</taxon>
        <taxon>Dikarya</taxon>
        <taxon>Basidiomycota</taxon>
        <taxon>Agaricomycotina</taxon>
        <taxon>Tremellomycetes</taxon>
        <taxon>Trichosporonales</taxon>
        <taxon>Trichosporonaceae</taxon>
        <taxon>Trichosporon</taxon>
    </lineage>
</organism>
<feature type="region of interest" description="Disordered" evidence="1">
    <location>
        <begin position="384"/>
        <end position="407"/>
    </location>
</feature>
<gene>
    <name evidence="2" type="ORF">A1Q2_02313</name>
</gene>
<reference evidence="2 3" key="1">
    <citation type="journal article" date="2012" name="Eukaryot. Cell">
        <title>Genome sequence of the Trichosporon asahii environmental strain CBS 8904.</title>
        <authorList>
            <person name="Yang R.Y."/>
            <person name="Li H.T."/>
            <person name="Zhu H."/>
            <person name="Zhou G.P."/>
            <person name="Wang M."/>
            <person name="Wang L."/>
        </authorList>
    </citation>
    <scope>NUCLEOTIDE SEQUENCE [LARGE SCALE GENOMIC DNA]</scope>
    <source>
        <strain evidence="2 3">CBS 8904</strain>
    </source>
</reference>
<dbReference type="HOGENOM" id="CLU_260859_0_0_1"/>
<feature type="compositionally biased region" description="Polar residues" evidence="1">
    <location>
        <begin position="876"/>
        <end position="899"/>
    </location>
</feature>
<proteinExistence type="predicted"/>
<dbReference type="Proteomes" id="UP000006757">
    <property type="component" value="Unassembled WGS sequence"/>
</dbReference>
<feature type="region of interest" description="Disordered" evidence="1">
    <location>
        <begin position="467"/>
        <end position="490"/>
    </location>
</feature>
<name>K1WQR0_TRIAC</name>
<feature type="compositionally biased region" description="Polar residues" evidence="1">
    <location>
        <begin position="673"/>
        <end position="686"/>
    </location>
</feature>
<feature type="compositionally biased region" description="Basic and acidic residues" evidence="1">
    <location>
        <begin position="264"/>
        <end position="281"/>
    </location>
</feature>
<feature type="region of interest" description="Disordered" evidence="1">
    <location>
        <begin position="834"/>
        <end position="900"/>
    </location>
</feature>
<feature type="compositionally biased region" description="Polar residues" evidence="1">
    <location>
        <begin position="587"/>
        <end position="602"/>
    </location>
</feature>